<accession>A0A6D2JU57</accession>
<feature type="compositionally biased region" description="Polar residues" evidence="1">
    <location>
        <begin position="14"/>
        <end position="27"/>
    </location>
</feature>
<evidence type="ECO:0000313" key="2">
    <source>
        <dbReference type="EMBL" id="CAA7043364.1"/>
    </source>
</evidence>
<gene>
    <name evidence="2" type="ORF">MERR_LOCUS30599</name>
    <name evidence="3" type="ORF">MERR_LOCUS40386</name>
</gene>
<feature type="compositionally biased region" description="Basic and acidic residues" evidence="1">
    <location>
        <begin position="1"/>
        <end position="13"/>
    </location>
</feature>
<organism evidence="2 4">
    <name type="scientific">Microthlaspi erraticum</name>
    <dbReference type="NCBI Taxonomy" id="1685480"/>
    <lineage>
        <taxon>Eukaryota</taxon>
        <taxon>Viridiplantae</taxon>
        <taxon>Streptophyta</taxon>
        <taxon>Embryophyta</taxon>
        <taxon>Tracheophyta</taxon>
        <taxon>Spermatophyta</taxon>
        <taxon>Magnoliopsida</taxon>
        <taxon>eudicotyledons</taxon>
        <taxon>Gunneridae</taxon>
        <taxon>Pentapetalae</taxon>
        <taxon>rosids</taxon>
        <taxon>malvids</taxon>
        <taxon>Brassicales</taxon>
        <taxon>Brassicaceae</taxon>
        <taxon>Coluteocarpeae</taxon>
        <taxon>Microthlaspi</taxon>
    </lineage>
</organism>
<dbReference type="EMBL" id="CACVBM020001277">
    <property type="protein sequence ID" value="CAA7043364.1"/>
    <property type="molecule type" value="Genomic_DNA"/>
</dbReference>
<evidence type="ECO:0000256" key="1">
    <source>
        <dbReference type="SAM" id="MobiDB-lite"/>
    </source>
</evidence>
<dbReference type="EMBL" id="CACVBM020001524">
    <property type="protein sequence ID" value="CAA7053151.1"/>
    <property type="molecule type" value="Genomic_DNA"/>
</dbReference>
<name>A0A6D2JU57_9BRAS</name>
<sequence length="101" mass="11627">MDFIETQHQDRQMTGRTHSAGQESNWLRSAFTRTDPHARIGRPGRKWTTVDPEYHLKADPDGRPHPLHGRPEVCEQEVHLCSFDYSRPVSPQPTCGRPRAL</sequence>
<evidence type="ECO:0000313" key="3">
    <source>
        <dbReference type="EMBL" id="CAA7053151.1"/>
    </source>
</evidence>
<dbReference type="Proteomes" id="UP000467841">
    <property type="component" value="Unassembled WGS sequence"/>
</dbReference>
<reference evidence="2 4" key="1">
    <citation type="submission" date="2020-01" db="EMBL/GenBank/DDBJ databases">
        <authorList>
            <person name="Mishra B."/>
        </authorList>
    </citation>
    <scope>NUCLEOTIDE SEQUENCE [LARGE SCALE GENOMIC DNA]</scope>
</reference>
<keyword evidence="4" id="KW-1185">Reference proteome</keyword>
<protein>
    <submittedName>
        <fullName evidence="2">Uncharacterized protein</fullName>
    </submittedName>
</protein>
<dbReference type="AlphaFoldDB" id="A0A6D2JU57"/>
<evidence type="ECO:0000313" key="4">
    <source>
        <dbReference type="Proteomes" id="UP000467841"/>
    </source>
</evidence>
<feature type="region of interest" description="Disordered" evidence="1">
    <location>
        <begin position="1"/>
        <end position="50"/>
    </location>
</feature>
<proteinExistence type="predicted"/>